<dbReference type="InterPro" id="IPR036890">
    <property type="entry name" value="HATPase_C_sf"/>
</dbReference>
<comment type="catalytic activity">
    <reaction evidence="1">
        <text>ATP + protein L-histidine = ADP + protein N-phospho-L-histidine.</text>
        <dbReference type="EC" id="2.7.13.3"/>
    </reaction>
</comment>
<dbReference type="PROSITE" id="PS50109">
    <property type="entry name" value="HIS_KIN"/>
    <property type="match status" value="1"/>
</dbReference>
<keyword evidence="5" id="KW-0547">Nucleotide-binding</keyword>
<evidence type="ECO:0000256" key="2">
    <source>
        <dbReference type="ARBA" id="ARBA00012438"/>
    </source>
</evidence>
<dbReference type="Pfam" id="PF07730">
    <property type="entry name" value="HisKA_3"/>
    <property type="match status" value="1"/>
</dbReference>
<protein>
    <recommendedName>
        <fullName evidence="2">histidine kinase</fullName>
        <ecNumber evidence="2">2.7.13.3</ecNumber>
    </recommendedName>
</protein>
<dbReference type="GeneID" id="97483751"/>
<dbReference type="SUPFAM" id="SSF55874">
    <property type="entry name" value="ATPase domain of HSP90 chaperone/DNA topoisomerase II/histidine kinase"/>
    <property type="match status" value="1"/>
</dbReference>
<dbReference type="InterPro" id="IPR005467">
    <property type="entry name" value="His_kinase_dom"/>
</dbReference>
<dbReference type="GO" id="GO:0005524">
    <property type="term" value="F:ATP binding"/>
    <property type="evidence" value="ECO:0007669"/>
    <property type="project" value="UniProtKB-KW"/>
</dbReference>
<evidence type="ECO:0000256" key="4">
    <source>
        <dbReference type="ARBA" id="ARBA00022679"/>
    </source>
</evidence>
<feature type="transmembrane region" description="Helical" evidence="9">
    <location>
        <begin position="12"/>
        <end position="32"/>
    </location>
</feature>
<keyword evidence="7" id="KW-0067">ATP-binding</keyword>
<evidence type="ECO:0000313" key="12">
    <source>
        <dbReference type="Proteomes" id="UP000610124"/>
    </source>
</evidence>
<proteinExistence type="predicted"/>
<evidence type="ECO:0000259" key="10">
    <source>
        <dbReference type="PROSITE" id="PS50109"/>
    </source>
</evidence>
<dbReference type="Pfam" id="PF02518">
    <property type="entry name" value="HATPase_c"/>
    <property type="match status" value="1"/>
</dbReference>
<evidence type="ECO:0000256" key="3">
    <source>
        <dbReference type="ARBA" id="ARBA00022553"/>
    </source>
</evidence>
<name>A0A8H9LI64_KITAU</name>
<evidence type="ECO:0000256" key="6">
    <source>
        <dbReference type="ARBA" id="ARBA00022777"/>
    </source>
</evidence>
<organism evidence="11 12">
    <name type="scientific">Kitasatospora aureofaciens</name>
    <name type="common">Streptomyces aureofaciens</name>
    <dbReference type="NCBI Taxonomy" id="1894"/>
    <lineage>
        <taxon>Bacteria</taxon>
        <taxon>Bacillati</taxon>
        <taxon>Actinomycetota</taxon>
        <taxon>Actinomycetes</taxon>
        <taxon>Kitasatosporales</taxon>
        <taxon>Streptomycetaceae</taxon>
        <taxon>Kitasatospora</taxon>
    </lineage>
</organism>
<dbReference type="EMBL" id="BMUB01000001">
    <property type="protein sequence ID" value="GGU57951.1"/>
    <property type="molecule type" value="Genomic_DNA"/>
</dbReference>
<keyword evidence="8" id="KW-0902">Two-component regulatory system</keyword>
<dbReference type="InterPro" id="IPR055558">
    <property type="entry name" value="DUF7134"/>
</dbReference>
<keyword evidence="6" id="KW-0418">Kinase</keyword>
<evidence type="ECO:0000256" key="8">
    <source>
        <dbReference type="ARBA" id="ARBA00023012"/>
    </source>
</evidence>
<comment type="caution">
    <text evidence="11">The sequence shown here is derived from an EMBL/GenBank/DDBJ whole genome shotgun (WGS) entry which is preliminary data.</text>
</comment>
<reference evidence="11" key="1">
    <citation type="journal article" date="2014" name="Int. J. Syst. Evol. Microbiol.">
        <title>Complete genome sequence of Corynebacterium casei LMG S-19264T (=DSM 44701T), isolated from a smear-ripened cheese.</title>
        <authorList>
            <consortium name="US DOE Joint Genome Institute (JGI-PGF)"/>
            <person name="Walter F."/>
            <person name="Albersmeier A."/>
            <person name="Kalinowski J."/>
            <person name="Ruckert C."/>
        </authorList>
    </citation>
    <scope>NUCLEOTIDE SEQUENCE</scope>
    <source>
        <strain evidence="11">JCM 4434</strain>
    </source>
</reference>
<feature type="transmembrane region" description="Helical" evidence="9">
    <location>
        <begin position="44"/>
        <end position="63"/>
    </location>
</feature>
<reference evidence="11" key="2">
    <citation type="submission" date="2020-09" db="EMBL/GenBank/DDBJ databases">
        <authorList>
            <person name="Sun Q."/>
            <person name="Ohkuma M."/>
        </authorList>
    </citation>
    <scope>NUCLEOTIDE SEQUENCE</scope>
    <source>
        <strain evidence="11">JCM 4434</strain>
    </source>
</reference>
<dbReference type="AlphaFoldDB" id="A0A8H9LI64"/>
<dbReference type="Gene3D" id="3.30.565.10">
    <property type="entry name" value="Histidine kinase-like ATPase, C-terminal domain"/>
    <property type="match status" value="1"/>
</dbReference>
<evidence type="ECO:0000256" key="5">
    <source>
        <dbReference type="ARBA" id="ARBA00022741"/>
    </source>
</evidence>
<dbReference type="Pfam" id="PF23539">
    <property type="entry name" value="DUF7134"/>
    <property type="match status" value="1"/>
</dbReference>
<dbReference type="KEGG" id="kau:B6264_23665"/>
<dbReference type="InterPro" id="IPR003594">
    <property type="entry name" value="HATPase_dom"/>
</dbReference>
<dbReference type="GO" id="GO:0016020">
    <property type="term" value="C:membrane"/>
    <property type="evidence" value="ECO:0007669"/>
    <property type="project" value="InterPro"/>
</dbReference>
<accession>A0A8H9LI64</accession>
<dbReference type="InterPro" id="IPR050482">
    <property type="entry name" value="Sensor_HK_TwoCompSys"/>
</dbReference>
<keyword evidence="4" id="KW-0808">Transferase</keyword>
<keyword evidence="9" id="KW-1133">Transmembrane helix</keyword>
<dbReference type="CDD" id="cd16917">
    <property type="entry name" value="HATPase_UhpB-NarQ-NarX-like"/>
    <property type="match status" value="1"/>
</dbReference>
<feature type="domain" description="Histidine kinase" evidence="10">
    <location>
        <begin position="308"/>
        <end position="394"/>
    </location>
</feature>
<evidence type="ECO:0000256" key="9">
    <source>
        <dbReference type="SAM" id="Phobius"/>
    </source>
</evidence>
<dbReference type="EC" id="2.7.13.3" evidence="2"/>
<evidence type="ECO:0000313" key="11">
    <source>
        <dbReference type="EMBL" id="GGU57951.1"/>
    </source>
</evidence>
<dbReference type="OrthoDB" id="227596at2"/>
<keyword evidence="9" id="KW-0472">Membrane</keyword>
<dbReference type="GO" id="GO:0000155">
    <property type="term" value="F:phosphorelay sensor kinase activity"/>
    <property type="evidence" value="ECO:0007669"/>
    <property type="project" value="InterPro"/>
</dbReference>
<feature type="transmembrane region" description="Helical" evidence="9">
    <location>
        <begin position="70"/>
        <end position="88"/>
    </location>
</feature>
<feature type="transmembrane region" description="Helical" evidence="9">
    <location>
        <begin position="137"/>
        <end position="155"/>
    </location>
</feature>
<dbReference type="PANTHER" id="PTHR24421:SF10">
    <property type="entry name" value="NITRATE_NITRITE SENSOR PROTEIN NARQ"/>
    <property type="match status" value="1"/>
</dbReference>
<keyword evidence="9" id="KW-0812">Transmembrane</keyword>
<sequence length="397" mass="42314">MRLIGRRLRVDPVQADTALAVVLTVVTIVYGLQSYQARYRAEGWRPFDLAAAGLCVLVALPLAVRRRHPWPVLVLSVTGLLVYTGAGFQPSVNVWPPLLAGYTVIARQPPREAVAAGTLTGGAWIASGLEARLSVELAVAQSVIALGIVGIFATGTRRLAERNAQLAEATDRLRREQELRARHAVVEERVRIARELHDVIAHHLSALAVQAGVAEYVFASDPPAARAALAAIGATSREALEEMRGLLQVLRVSGEVPCDQERLYRAAPGLAQLGELVERTRAAGVPVRVVVAGSARMLAPGVDLCAFRVVQEALTNVIKHAGRPATATVDLCYRPDRLEGRITDDGPGNGRAVPGSGLGLIGIRERVRLYGGSVHTGPRPDGGFEVAFTLPVTSTDP</sequence>
<dbReference type="Gene3D" id="1.20.5.1930">
    <property type="match status" value="1"/>
</dbReference>
<dbReference type="RefSeq" id="WP_078938633.1">
    <property type="nucleotide sequence ID" value="NZ_BMUB01000001.1"/>
</dbReference>
<gene>
    <name evidence="11" type="ORF">GCM10010502_05720</name>
</gene>
<keyword evidence="3" id="KW-0597">Phosphoprotein</keyword>
<evidence type="ECO:0000256" key="1">
    <source>
        <dbReference type="ARBA" id="ARBA00000085"/>
    </source>
</evidence>
<dbReference type="InterPro" id="IPR011712">
    <property type="entry name" value="Sig_transdc_His_kin_sub3_dim/P"/>
</dbReference>
<dbReference type="SMART" id="SM00387">
    <property type="entry name" value="HATPase_c"/>
    <property type="match status" value="1"/>
</dbReference>
<dbReference type="Proteomes" id="UP000610124">
    <property type="component" value="Unassembled WGS sequence"/>
</dbReference>
<dbReference type="PANTHER" id="PTHR24421">
    <property type="entry name" value="NITRATE/NITRITE SENSOR PROTEIN NARX-RELATED"/>
    <property type="match status" value="1"/>
</dbReference>
<evidence type="ECO:0000256" key="7">
    <source>
        <dbReference type="ARBA" id="ARBA00022840"/>
    </source>
</evidence>
<dbReference type="GO" id="GO:0046983">
    <property type="term" value="F:protein dimerization activity"/>
    <property type="evidence" value="ECO:0007669"/>
    <property type="project" value="InterPro"/>
</dbReference>